<dbReference type="Pfam" id="PF00106">
    <property type="entry name" value="adh_short"/>
    <property type="match status" value="1"/>
</dbReference>
<gene>
    <name evidence="4" type="ORF">FIBSPDRAFT_840156</name>
</gene>
<proteinExistence type="inferred from homology"/>
<dbReference type="EMBL" id="KV417718">
    <property type="protein sequence ID" value="KZP08572.1"/>
    <property type="molecule type" value="Genomic_DNA"/>
</dbReference>
<evidence type="ECO:0000313" key="4">
    <source>
        <dbReference type="EMBL" id="KZP08572.1"/>
    </source>
</evidence>
<evidence type="ECO:0000256" key="3">
    <source>
        <dbReference type="ARBA" id="ARBA00023002"/>
    </source>
</evidence>
<accession>A0A165XIC2</accession>
<dbReference type="PANTHER" id="PTHR43669">
    <property type="entry name" value="5-KETO-D-GLUCONATE 5-REDUCTASE"/>
    <property type="match status" value="1"/>
</dbReference>
<keyword evidence="3" id="KW-0560">Oxidoreductase</keyword>
<dbReference type="PANTHER" id="PTHR43669:SF11">
    <property type="entry name" value="SHORT-CHAIN DEHYDROGENASE_OXIDOREDUCTASE"/>
    <property type="match status" value="1"/>
</dbReference>
<organism evidence="4 5">
    <name type="scientific">Athelia psychrophila</name>
    <dbReference type="NCBI Taxonomy" id="1759441"/>
    <lineage>
        <taxon>Eukaryota</taxon>
        <taxon>Fungi</taxon>
        <taxon>Dikarya</taxon>
        <taxon>Basidiomycota</taxon>
        <taxon>Agaricomycotina</taxon>
        <taxon>Agaricomycetes</taxon>
        <taxon>Agaricomycetidae</taxon>
        <taxon>Atheliales</taxon>
        <taxon>Atheliaceae</taxon>
        <taxon>Athelia</taxon>
    </lineage>
</organism>
<protein>
    <submittedName>
        <fullName evidence="4">NAD(P)-binding protein</fullName>
    </submittedName>
</protein>
<dbReference type="GO" id="GO:0016491">
    <property type="term" value="F:oxidoreductase activity"/>
    <property type="evidence" value="ECO:0007669"/>
    <property type="project" value="UniProtKB-KW"/>
</dbReference>
<dbReference type="InterPro" id="IPR002347">
    <property type="entry name" value="SDR_fam"/>
</dbReference>
<evidence type="ECO:0000256" key="1">
    <source>
        <dbReference type="ARBA" id="ARBA00006484"/>
    </source>
</evidence>
<comment type="similarity">
    <text evidence="1">Belongs to the short-chain dehydrogenases/reductases (SDR) family.</text>
</comment>
<keyword evidence="2" id="KW-0521">NADP</keyword>
<sequence>MASINSSKCVLVVLVVGATSGIGQHLALAILALPSQPTVIIAGRRRARLDEIVAQNAGTSGGRLRALEMDIDVDAPALERTVASLLEAYPALDAVIFSAGIQRELDFAHPAAAGTAASAKTIASFASELNTNYVAIVTMVHLLLPHLLARADGGKGQPGLIVPITSGLALVSAAWIPGYCASKAAMHSFSVSLGVQLRGTGVRVVEILPPIVESELHDHEGTTESLSARWMPLAEFTPLALAALTDEPRPDGEGVEAPIGNVQDWYGKWENGKMGFVNMMAKGRPAKV</sequence>
<evidence type="ECO:0000256" key="2">
    <source>
        <dbReference type="ARBA" id="ARBA00022857"/>
    </source>
</evidence>
<dbReference type="Proteomes" id="UP000076532">
    <property type="component" value="Unassembled WGS sequence"/>
</dbReference>
<evidence type="ECO:0000313" key="5">
    <source>
        <dbReference type="Proteomes" id="UP000076532"/>
    </source>
</evidence>
<dbReference type="PRINTS" id="PR00081">
    <property type="entry name" value="GDHRDH"/>
</dbReference>
<dbReference type="InterPro" id="IPR020904">
    <property type="entry name" value="Sc_DH/Rdtase_CS"/>
</dbReference>
<dbReference type="PROSITE" id="PS00061">
    <property type="entry name" value="ADH_SHORT"/>
    <property type="match status" value="1"/>
</dbReference>
<dbReference type="OrthoDB" id="37659at2759"/>
<dbReference type="AlphaFoldDB" id="A0A165XIC2"/>
<dbReference type="InterPro" id="IPR036291">
    <property type="entry name" value="NAD(P)-bd_dom_sf"/>
</dbReference>
<name>A0A165XIC2_9AGAM</name>
<dbReference type="Gene3D" id="3.40.50.720">
    <property type="entry name" value="NAD(P)-binding Rossmann-like Domain"/>
    <property type="match status" value="1"/>
</dbReference>
<reference evidence="4 5" key="1">
    <citation type="journal article" date="2016" name="Mol. Biol. Evol.">
        <title>Comparative Genomics of Early-Diverging Mushroom-Forming Fungi Provides Insights into the Origins of Lignocellulose Decay Capabilities.</title>
        <authorList>
            <person name="Nagy L.G."/>
            <person name="Riley R."/>
            <person name="Tritt A."/>
            <person name="Adam C."/>
            <person name="Daum C."/>
            <person name="Floudas D."/>
            <person name="Sun H."/>
            <person name="Yadav J.S."/>
            <person name="Pangilinan J."/>
            <person name="Larsson K.H."/>
            <person name="Matsuura K."/>
            <person name="Barry K."/>
            <person name="Labutti K."/>
            <person name="Kuo R."/>
            <person name="Ohm R.A."/>
            <person name="Bhattacharya S.S."/>
            <person name="Shirouzu T."/>
            <person name="Yoshinaga Y."/>
            <person name="Martin F.M."/>
            <person name="Grigoriev I.V."/>
            <person name="Hibbett D.S."/>
        </authorList>
    </citation>
    <scope>NUCLEOTIDE SEQUENCE [LARGE SCALE GENOMIC DNA]</scope>
    <source>
        <strain evidence="4 5">CBS 109695</strain>
    </source>
</reference>
<keyword evidence="5" id="KW-1185">Reference proteome</keyword>
<dbReference type="STRING" id="436010.A0A165XIC2"/>
<dbReference type="SUPFAM" id="SSF51735">
    <property type="entry name" value="NAD(P)-binding Rossmann-fold domains"/>
    <property type="match status" value="1"/>
</dbReference>